<dbReference type="VEuPathDB" id="TrichDB:TVAGG3_0824220"/>
<dbReference type="KEGG" id="tva:4748781"/>
<feature type="region of interest" description="Disordered" evidence="2">
    <location>
        <begin position="1"/>
        <end position="31"/>
    </location>
</feature>
<dbReference type="Proteomes" id="UP000001542">
    <property type="component" value="Unassembled WGS sequence"/>
</dbReference>
<organism evidence="3 4">
    <name type="scientific">Trichomonas vaginalis (strain ATCC PRA-98 / G3)</name>
    <dbReference type="NCBI Taxonomy" id="412133"/>
    <lineage>
        <taxon>Eukaryota</taxon>
        <taxon>Metamonada</taxon>
        <taxon>Parabasalia</taxon>
        <taxon>Trichomonadida</taxon>
        <taxon>Trichomonadidae</taxon>
        <taxon>Trichomonas</taxon>
    </lineage>
</organism>
<feature type="compositionally biased region" description="Polar residues" evidence="2">
    <location>
        <begin position="1"/>
        <end position="12"/>
    </location>
</feature>
<name>A2FVI0_TRIV3</name>
<feature type="region of interest" description="Disordered" evidence="2">
    <location>
        <begin position="277"/>
        <end position="315"/>
    </location>
</feature>
<feature type="coiled-coil region" evidence="1">
    <location>
        <begin position="45"/>
        <end position="146"/>
    </location>
</feature>
<evidence type="ECO:0000256" key="2">
    <source>
        <dbReference type="SAM" id="MobiDB-lite"/>
    </source>
</evidence>
<evidence type="ECO:0000313" key="3">
    <source>
        <dbReference type="EMBL" id="EAX91088.1"/>
    </source>
</evidence>
<keyword evidence="4" id="KW-1185">Reference proteome</keyword>
<evidence type="ECO:0000256" key="1">
    <source>
        <dbReference type="SAM" id="Coils"/>
    </source>
</evidence>
<dbReference type="EMBL" id="DS114059">
    <property type="protein sequence ID" value="EAX91088.1"/>
    <property type="molecule type" value="Genomic_DNA"/>
</dbReference>
<dbReference type="SMR" id="A2FVI0"/>
<reference evidence="3" key="1">
    <citation type="submission" date="2006-10" db="EMBL/GenBank/DDBJ databases">
        <authorList>
            <person name="Amadeo P."/>
            <person name="Zhao Q."/>
            <person name="Wortman J."/>
            <person name="Fraser-Liggett C."/>
            <person name="Carlton J."/>
        </authorList>
    </citation>
    <scope>NUCLEOTIDE SEQUENCE</scope>
    <source>
        <strain evidence="3">G3</strain>
    </source>
</reference>
<sequence>MDSSRSGRNTIRVSRKLRTSSAKNNQPKQKKLIKPAEIHELRFNTQKVLQQNRLLKAQLNRLKDRINTTTKNINKTVSNTRDVQYDHTNENICRQLNDSIIIAQHTIDQLDAEIQEKQNDDRIALVEELETELKVAYGEYMRLYEKTHQGNTSNADLVKRLNAASQRCSKRNAHELDIAIIDTKEANKMLQDKVDAYNKRAEKVKIERVINERQEKGMSHKYALISIDDTKANRTQKYNSIVTSLNEEMDQYNANVDKLIDLIGKKRNTIKEYIRKKMNNELDNEEEEDVEGREEEEEFEEAQEDEGVFEEEEEK</sequence>
<dbReference type="VEuPathDB" id="TrichDB:TVAG_175220"/>
<accession>A2FVI0</accession>
<feature type="compositionally biased region" description="Acidic residues" evidence="2">
    <location>
        <begin position="282"/>
        <end position="315"/>
    </location>
</feature>
<reference evidence="3" key="2">
    <citation type="journal article" date="2007" name="Science">
        <title>Draft genome sequence of the sexually transmitted pathogen Trichomonas vaginalis.</title>
        <authorList>
            <person name="Carlton J.M."/>
            <person name="Hirt R.P."/>
            <person name="Silva J.C."/>
            <person name="Delcher A.L."/>
            <person name="Schatz M."/>
            <person name="Zhao Q."/>
            <person name="Wortman J.R."/>
            <person name="Bidwell S.L."/>
            <person name="Alsmark U.C.M."/>
            <person name="Besteiro S."/>
            <person name="Sicheritz-Ponten T."/>
            <person name="Noel C.J."/>
            <person name="Dacks J.B."/>
            <person name="Foster P.G."/>
            <person name="Simillion C."/>
            <person name="Van de Peer Y."/>
            <person name="Miranda-Saavedra D."/>
            <person name="Barton G.J."/>
            <person name="Westrop G.D."/>
            <person name="Mueller S."/>
            <person name="Dessi D."/>
            <person name="Fiori P.L."/>
            <person name="Ren Q."/>
            <person name="Paulsen I."/>
            <person name="Zhang H."/>
            <person name="Bastida-Corcuera F.D."/>
            <person name="Simoes-Barbosa A."/>
            <person name="Brown M.T."/>
            <person name="Hayes R.D."/>
            <person name="Mukherjee M."/>
            <person name="Okumura C.Y."/>
            <person name="Schneider R."/>
            <person name="Smith A.J."/>
            <person name="Vanacova S."/>
            <person name="Villalvazo M."/>
            <person name="Haas B.J."/>
            <person name="Pertea M."/>
            <person name="Feldblyum T.V."/>
            <person name="Utterback T.R."/>
            <person name="Shu C.L."/>
            <person name="Osoegawa K."/>
            <person name="de Jong P.J."/>
            <person name="Hrdy I."/>
            <person name="Horvathova L."/>
            <person name="Zubacova Z."/>
            <person name="Dolezal P."/>
            <person name="Malik S.B."/>
            <person name="Logsdon J.M. Jr."/>
            <person name="Henze K."/>
            <person name="Gupta A."/>
            <person name="Wang C.C."/>
            <person name="Dunne R.L."/>
            <person name="Upcroft J.A."/>
            <person name="Upcroft P."/>
            <person name="White O."/>
            <person name="Salzberg S.L."/>
            <person name="Tang P."/>
            <person name="Chiu C.-H."/>
            <person name="Lee Y.-S."/>
            <person name="Embley T.M."/>
            <person name="Coombs G.H."/>
            <person name="Mottram J.C."/>
            <person name="Tachezy J."/>
            <person name="Fraser-Liggett C.M."/>
            <person name="Johnson P.J."/>
        </authorList>
    </citation>
    <scope>NUCLEOTIDE SEQUENCE [LARGE SCALE GENOMIC DNA]</scope>
    <source>
        <strain evidence="3">G3</strain>
    </source>
</reference>
<evidence type="ECO:0000313" key="4">
    <source>
        <dbReference type="Proteomes" id="UP000001542"/>
    </source>
</evidence>
<dbReference type="RefSeq" id="XP_001304018.1">
    <property type="nucleotide sequence ID" value="XM_001304017.1"/>
</dbReference>
<protein>
    <submittedName>
        <fullName evidence="3">Uncharacterized protein</fullName>
    </submittedName>
</protein>
<dbReference type="InParanoid" id="A2FVI0"/>
<keyword evidence="1" id="KW-0175">Coiled coil</keyword>
<proteinExistence type="predicted"/>
<feature type="coiled-coil region" evidence="1">
    <location>
        <begin position="180"/>
        <end position="207"/>
    </location>
</feature>
<gene>
    <name evidence="3" type="ORF">TVAG_175220</name>
</gene>
<dbReference type="AlphaFoldDB" id="A2FVI0"/>